<dbReference type="RefSeq" id="WP_224960492.1">
    <property type="nucleotide sequence ID" value="NZ_BAAAYK010000038.1"/>
</dbReference>
<dbReference type="InterPro" id="IPR004369">
    <property type="entry name" value="Prolyl-tRNA_editing_YbaK/EbsC"/>
</dbReference>
<dbReference type="Gene3D" id="3.90.960.10">
    <property type="entry name" value="YbaK/aminoacyl-tRNA synthetase-associated domain"/>
    <property type="match status" value="1"/>
</dbReference>
<dbReference type="PANTHER" id="PTHR30411">
    <property type="entry name" value="CYTOPLASMIC PROTEIN"/>
    <property type="match status" value="1"/>
</dbReference>
<dbReference type="EMBL" id="BAAAYK010000038">
    <property type="protein sequence ID" value="GAA3355033.1"/>
    <property type="molecule type" value="Genomic_DNA"/>
</dbReference>
<keyword evidence="3 4" id="KW-0456">Lyase</keyword>
<evidence type="ECO:0000259" key="5">
    <source>
        <dbReference type="Pfam" id="PF04073"/>
    </source>
</evidence>
<evidence type="ECO:0000256" key="4">
    <source>
        <dbReference type="PIRNR" id="PIRNR006181"/>
    </source>
</evidence>
<dbReference type="PANTHER" id="PTHR30411:SF0">
    <property type="entry name" value="CYS-TRNA(PRO)_CYS-TRNA(CYS) DEACYLASE YBAK"/>
    <property type="match status" value="1"/>
</dbReference>
<comment type="similarity">
    <text evidence="1 4">Belongs to the prolyl-tRNA editing family. YbaK/EbsC subfamily.</text>
</comment>
<dbReference type="InterPro" id="IPR036754">
    <property type="entry name" value="YbaK/aa-tRNA-synt-asso_dom_sf"/>
</dbReference>
<evidence type="ECO:0000313" key="6">
    <source>
        <dbReference type="EMBL" id="GAA3355033.1"/>
    </source>
</evidence>
<dbReference type="NCBIfam" id="TIGR00011">
    <property type="entry name" value="YbaK_EbsC"/>
    <property type="match status" value="1"/>
</dbReference>
<keyword evidence="2 4" id="KW-0648">Protein biosynthesis</keyword>
<dbReference type="SUPFAM" id="SSF55826">
    <property type="entry name" value="YbaK/ProRS associated domain"/>
    <property type="match status" value="1"/>
</dbReference>
<dbReference type="CDD" id="cd00002">
    <property type="entry name" value="YbaK_deacylase"/>
    <property type="match status" value="1"/>
</dbReference>
<dbReference type="Pfam" id="PF04073">
    <property type="entry name" value="tRNA_edit"/>
    <property type="match status" value="1"/>
</dbReference>
<dbReference type="Proteomes" id="UP001500483">
    <property type="component" value="Unassembled WGS sequence"/>
</dbReference>
<reference evidence="7" key="1">
    <citation type="journal article" date="2019" name="Int. J. Syst. Evol. Microbiol.">
        <title>The Global Catalogue of Microorganisms (GCM) 10K type strain sequencing project: providing services to taxonomists for standard genome sequencing and annotation.</title>
        <authorList>
            <consortium name="The Broad Institute Genomics Platform"/>
            <consortium name="The Broad Institute Genome Sequencing Center for Infectious Disease"/>
            <person name="Wu L."/>
            <person name="Ma J."/>
        </authorList>
    </citation>
    <scope>NUCLEOTIDE SEQUENCE [LARGE SCALE GENOMIC DNA]</scope>
    <source>
        <strain evidence="7">JCM 9687</strain>
    </source>
</reference>
<organism evidence="6 7">
    <name type="scientific">Saccharopolyspora gregorii</name>
    <dbReference type="NCBI Taxonomy" id="33914"/>
    <lineage>
        <taxon>Bacteria</taxon>
        <taxon>Bacillati</taxon>
        <taxon>Actinomycetota</taxon>
        <taxon>Actinomycetes</taxon>
        <taxon>Pseudonocardiales</taxon>
        <taxon>Pseudonocardiaceae</taxon>
        <taxon>Saccharopolyspora</taxon>
    </lineage>
</organism>
<evidence type="ECO:0000256" key="3">
    <source>
        <dbReference type="ARBA" id="ARBA00023239"/>
    </source>
</evidence>
<keyword evidence="7" id="KW-1185">Reference proteome</keyword>
<comment type="caution">
    <text evidence="6">The sequence shown here is derived from an EMBL/GenBank/DDBJ whole genome shotgun (WGS) entry which is preliminary data.</text>
</comment>
<accession>A0ABP6RLS0</accession>
<dbReference type="PIRSF" id="PIRSF006181">
    <property type="entry name" value="EbsC_YbaK"/>
    <property type="match status" value="1"/>
</dbReference>
<protein>
    <recommendedName>
        <fullName evidence="4">Cys-tRNA(Pro)/Cys-tRNA(Cys) deacylase</fullName>
        <ecNumber evidence="4">4.2.-.-</ecNumber>
    </recommendedName>
</protein>
<sequence length="159" mass="16438">MAGRGTPATALLDRQRVAHRVHAYEHDPRAESFGEEAADALGQPPERVFKTLVAEVDGALVVGVVPVTGQLDLKALAAARGGKKAKLADMAAAERATGYVAGGISPLGQKKRLPVVVDSSAEAFDTIFCSAGRRGLEIELAAADLVRLLDAQVADIAGA</sequence>
<name>A0ABP6RLS0_9PSEU</name>
<evidence type="ECO:0000256" key="1">
    <source>
        <dbReference type="ARBA" id="ARBA00009798"/>
    </source>
</evidence>
<gene>
    <name evidence="6" type="primary">ybaK</name>
    <name evidence="6" type="ORF">GCM10020366_13500</name>
</gene>
<evidence type="ECO:0000256" key="2">
    <source>
        <dbReference type="ARBA" id="ARBA00022917"/>
    </source>
</evidence>
<dbReference type="InterPro" id="IPR007214">
    <property type="entry name" value="YbaK/aa-tRNA-synth-assoc-dom"/>
</dbReference>
<evidence type="ECO:0000313" key="7">
    <source>
        <dbReference type="Proteomes" id="UP001500483"/>
    </source>
</evidence>
<proteinExistence type="inferred from homology"/>
<dbReference type="EC" id="4.2.-.-" evidence="4"/>
<feature type="domain" description="YbaK/aminoacyl-tRNA synthetase-associated" evidence="5">
    <location>
        <begin position="35"/>
        <end position="148"/>
    </location>
</feature>